<evidence type="ECO:0000313" key="13">
    <source>
        <dbReference type="Proteomes" id="UP001354971"/>
    </source>
</evidence>
<dbReference type="Proteomes" id="UP001354971">
    <property type="component" value="Unassembled WGS sequence"/>
</dbReference>
<dbReference type="Gene3D" id="2.40.50.100">
    <property type="match status" value="1"/>
</dbReference>
<dbReference type="NCBIfam" id="TIGR00531">
    <property type="entry name" value="BCCP"/>
    <property type="match status" value="1"/>
</dbReference>
<protein>
    <recommendedName>
        <fullName evidence="3 9">Biotin carboxyl carrier protein of acetyl-CoA carboxylase</fullName>
    </recommendedName>
</protein>
<dbReference type="InterPro" id="IPR001882">
    <property type="entry name" value="Biotin_BS"/>
</dbReference>
<evidence type="ECO:0000256" key="9">
    <source>
        <dbReference type="RuleBase" id="RU364072"/>
    </source>
</evidence>
<evidence type="ECO:0000256" key="1">
    <source>
        <dbReference type="ARBA" id="ARBA00003761"/>
    </source>
</evidence>
<dbReference type="PROSITE" id="PS00188">
    <property type="entry name" value="BIOTIN"/>
    <property type="match status" value="1"/>
</dbReference>
<reference evidence="12 13" key="1">
    <citation type="submission" date="2024-01" db="EMBL/GenBank/DDBJ databases">
        <title>Hyphobacterium bacterium isolated from marine sediment.</title>
        <authorList>
            <person name="Zhao S."/>
        </authorList>
    </citation>
    <scope>NUCLEOTIDE SEQUENCE [LARGE SCALE GENOMIC DNA]</scope>
    <source>
        <strain evidence="13">HN65</strain>
    </source>
</reference>
<proteinExistence type="predicted"/>
<organism evidence="12 13">
    <name type="scientific">Hyphobacterium lacteum</name>
    <dbReference type="NCBI Taxonomy" id="3116575"/>
    <lineage>
        <taxon>Bacteria</taxon>
        <taxon>Pseudomonadati</taxon>
        <taxon>Pseudomonadota</taxon>
        <taxon>Alphaproteobacteria</taxon>
        <taxon>Maricaulales</taxon>
        <taxon>Maricaulaceae</taxon>
        <taxon>Hyphobacterium</taxon>
    </lineage>
</organism>
<keyword evidence="4 9" id="KW-0444">Lipid biosynthesis</keyword>
<comment type="pathway">
    <text evidence="2 9">Lipid metabolism; fatty acid biosynthesis.</text>
</comment>
<dbReference type="InterPro" id="IPR011053">
    <property type="entry name" value="Single_hybrid_motif"/>
</dbReference>
<evidence type="ECO:0000256" key="3">
    <source>
        <dbReference type="ARBA" id="ARBA00017562"/>
    </source>
</evidence>
<dbReference type="EMBL" id="JAZDRP010000001">
    <property type="protein sequence ID" value="MEE2524810.1"/>
    <property type="molecule type" value="Genomic_DNA"/>
</dbReference>
<dbReference type="InterPro" id="IPR050709">
    <property type="entry name" value="Biotin_Carboxyl_Carrier/Decarb"/>
</dbReference>
<dbReference type="SUPFAM" id="SSF51230">
    <property type="entry name" value="Single hybrid motif"/>
    <property type="match status" value="1"/>
</dbReference>
<gene>
    <name evidence="12" type="primary">accB</name>
    <name evidence="12" type="ORF">V0U79_00395</name>
</gene>
<feature type="compositionally biased region" description="Low complexity" evidence="10">
    <location>
        <begin position="69"/>
        <end position="87"/>
    </location>
</feature>
<evidence type="ECO:0000256" key="6">
    <source>
        <dbReference type="ARBA" id="ARBA00023098"/>
    </source>
</evidence>
<comment type="caution">
    <text evidence="12">The sequence shown here is derived from an EMBL/GenBank/DDBJ whole genome shotgun (WGS) entry which is preliminary data.</text>
</comment>
<dbReference type="CDD" id="cd06850">
    <property type="entry name" value="biotinyl_domain"/>
    <property type="match status" value="1"/>
</dbReference>
<evidence type="ECO:0000259" key="11">
    <source>
        <dbReference type="PROSITE" id="PS50968"/>
    </source>
</evidence>
<keyword evidence="12" id="KW-0436">Ligase</keyword>
<dbReference type="Pfam" id="PF00364">
    <property type="entry name" value="Biotin_lipoyl"/>
    <property type="match status" value="1"/>
</dbReference>
<dbReference type="GO" id="GO:0003989">
    <property type="term" value="F:acetyl-CoA carboxylase activity"/>
    <property type="evidence" value="ECO:0007669"/>
    <property type="project" value="UniProtKB-EC"/>
</dbReference>
<evidence type="ECO:0000313" key="12">
    <source>
        <dbReference type="EMBL" id="MEE2524810.1"/>
    </source>
</evidence>
<evidence type="ECO:0000256" key="10">
    <source>
        <dbReference type="SAM" id="MobiDB-lite"/>
    </source>
</evidence>
<dbReference type="PANTHER" id="PTHR45266:SF3">
    <property type="entry name" value="OXALOACETATE DECARBOXYLASE ALPHA CHAIN"/>
    <property type="match status" value="1"/>
</dbReference>
<dbReference type="PRINTS" id="PR01071">
    <property type="entry name" value="ACOABIOTINCC"/>
</dbReference>
<name>A0ABU7LLK6_9PROT</name>
<dbReference type="PROSITE" id="PS50968">
    <property type="entry name" value="BIOTINYL_LIPOYL"/>
    <property type="match status" value="1"/>
</dbReference>
<evidence type="ECO:0000256" key="7">
    <source>
        <dbReference type="ARBA" id="ARBA00023160"/>
    </source>
</evidence>
<evidence type="ECO:0000256" key="5">
    <source>
        <dbReference type="ARBA" id="ARBA00022832"/>
    </source>
</evidence>
<comment type="function">
    <text evidence="1 9">This protein is a component of the acetyl coenzyme A carboxylase complex; first, biotin carboxylase catalyzes the carboxylation of the carrier protein and then the transcarboxylase transfers the carboxyl group to form malonyl-CoA.</text>
</comment>
<evidence type="ECO:0000256" key="2">
    <source>
        <dbReference type="ARBA" id="ARBA00005194"/>
    </source>
</evidence>
<keyword evidence="8 9" id="KW-0092">Biotin</keyword>
<keyword evidence="7 9" id="KW-0275">Fatty acid biosynthesis</keyword>
<evidence type="ECO:0000256" key="8">
    <source>
        <dbReference type="ARBA" id="ARBA00023267"/>
    </source>
</evidence>
<feature type="region of interest" description="Disordered" evidence="10">
    <location>
        <begin position="69"/>
        <end position="89"/>
    </location>
</feature>
<accession>A0ABU7LLK6</accession>
<dbReference type="InterPro" id="IPR000089">
    <property type="entry name" value="Biotin_lipoyl"/>
</dbReference>
<keyword evidence="5 9" id="KW-0276">Fatty acid metabolism</keyword>
<keyword evidence="13" id="KW-1185">Reference proteome</keyword>
<dbReference type="RefSeq" id="WP_330197478.1">
    <property type="nucleotide sequence ID" value="NZ_JAZDRP010000001.1"/>
</dbReference>
<feature type="domain" description="Lipoyl-binding" evidence="11">
    <location>
        <begin position="81"/>
        <end position="164"/>
    </location>
</feature>
<dbReference type="PANTHER" id="PTHR45266">
    <property type="entry name" value="OXALOACETATE DECARBOXYLASE ALPHA CHAIN"/>
    <property type="match status" value="1"/>
</dbReference>
<dbReference type="InterPro" id="IPR001249">
    <property type="entry name" value="AcCoA_biotinCC"/>
</dbReference>
<sequence length="164" mass="17044">MATSSKAGTKQDTAFDPKLVRELAEILRETELTEIEVERDGLRMYVARTVQAAPVQHVAAAPVAAAPVAAPAPSAAPAAPAASGGAPDNAVPSPMVGTVYLRPNPDADEFAKIGDAVKEGDTILLVEAMKTFNPIIAPKSGKLTAMLVEDGQPIEFGEPLFVID</sequence>
<keyword evidence="6 9" id="KW-0443">Lipid metabolism</keyword>
<evidence type="ECO:0000256" key="4">
    <source>
        <dbReference type="ARBA" id="ARBA00022516"/>
    </source>
</evidence>